<name>A0A3N0VNB0_9GAMM</name>
<reference evidence="1 2" key="1">
    <citation type="submission" date="2018-10" db="EMBL/GenBank/DDBJ databases">
        <authorList>
            <person name="Chen W.-M."/>
        </authorList>
    </citation>
    <scope>NUCLEOTIDE SEQUENCE [LARGE SCALE GENOMIC DNA]</scope>
    <source>
        <strain evidence="1 2">THS-13</strain>
    </source>
</reference>
<dbReference type="InterPro" id="IPR012545">
    <property type="entry name" value="DUF1697"/>
</dbReference>
<dbReference type="EMBL" id="RJVO01000001">
    <property type="protein sequence ID" value="ROH93468.1"/>
    <property type="molecule type" value="Genomic_DNA"/>
</dbReference>
<gene>
    <name evidence="1" type="ORF">ED208_02830</name>
</gene>
<proteinExistence type="predicted"/>
<accession>A0A3N0VNB0</accession>
<evidence type="ECO:0000313" key="2">
    <source>
        <dbReference type="Proteomes" id="UP000282106"/>
    </source>
</evidence>
<dbReference type="Proteomes" id="UP000282106">
    <property type="component" value="Unassembled WGS sequence"/>
</dbReference>
<dbReference type="SUPFAM" id="SSF160379">
    <property type="entry name" value="SP0830-like"/>
    <property type="match status" value="1"/>
</dbReference>
<keyword evidence="2" id="KW-1185">Reference proteome</keyword>
<dbReference type="PANTHER" id="PTHR36439">
    <property type="entry name" value="BLL4334 PROTEIN"/>
    <property type="match status" value="1"/>
</dbReference>
<dbReference type="Pfam" id="PF08002">
    <property type="entry name" value="DUF1697"/>
    <property type="match status" value="1"/>
</dbReference>
<dbReference type="Gene3D" id="3.30.70.1280">
    <property type="entry name" value="SP0830-like domains"/>
    <property type="match status" value="1"/>
</dbReference>
<dbReference type="PANTHER" id="PTHR36439:SF1">
    <property type="entry name" value="DUF1697 DOMAIN-CONTAINING PROTEIN"/>
    <property type="match status" value="1"/>
</dbReference>
<organism evidence="1 2">
    <name type="scientific">Stagnimonas aquatica</name>
    <dbReference type="NCBI Taxonomy" id="2689987"/>
    <lineage>
        <taxon>Bacteria</taxon>
        <taxon>Pseudomonadati</taxon>
        <taxon>Pseudomonadota</taxon>
        <taxon>Gammaproteobacteria</taxon>
        <taxon>Nevskiales</taxon>
        <taxon>Nevskiaceae</taxon>
        <taxon>Stagnimonas</taxon>
    </lineage>
</organism>
<evidence type="ECO:0000313" key="1">
    <source>
        <dbReference type="EMBL" id="ROH93468.1"/>
    </source>
</evidence>
<protein>
    <submittedName>
        <fullName evidence="1">DUF1697 domain-containing protein</fullName>
    </submittedName>
</protein>
<dbReference type="PIRSF" id="PIRSF008502">
    <property type="entry name" value="UCP008502"/>
    <property type="match status" value="1"/>
</dbReference>
<dbReference type="RefSeq" id="WP_123210323.1">
    <property type="nucleotide sequence ID" value="NZ_RJVO01000001.1"/>
</dbReference>
<dbReference type="AlphaFoldDB" id="A0A3N0VNB0"/>
<sequence length="185" mass="19265">MTRWIALLRAVNVGGTGKLPMAELKAMAEALGFAQVRTYIASGNLLFESHLSEAAIKAALESRLAQYAGKPVGVLVRTVAEMAAVAAANPFADAPGNRVVAIFLDAPPGAETLAQVRHQKDERLALGAREIYVHYGAGMADSKLVIPAAKSGTARNLNSVARLAAMAAEPGWSRAGPDQLPAPLA</sequence>
<dbReference type="InParanoid" id="A0A3N0VNB0"/>
<comment type="caution">
    <text evidence="1">The sequence shown here is derived from an EMBL/GenBank/DDBJ whole genome shotgun (WGS) entry which is preliminary data.</text>
</comment>